<dbReference type="KEGG" id="sls:SLINC_4119"/>
<name>A0A1B1MCW9_STRLN</name>
<dbReference type="OrthoDB" id="4309428at2"/>
<dbReference type="Proteomes" id="UP000092598">
    <property type="component" value="Chromosome"/>
</dbReference>
<dbReference type="AlphaFoldDB" id="A0A1B1MCW9"/>
<protein>
    <submittedName>
        <fullName evidence="1">Uncharacterized protein</fullName>
    </submittedName>
</protein>
<dbReference type="EMBL" id="CP016438">
    <property type="protein sequence ID" value="ANS66343.1"/>
    <property type="molecule type" value="Genomic_DNA"/>
</dbReference>
<keyword evidence="2" id="KW-1185">Reference proteome</keyword>
<evidence type="ECO:0000313" key="1">
    <source>
        <dbReference type="EMBL" id="ANS66343.1"/>
    </source>
</evidence>
<dbReference type="RefSeq" id="WP_067435754.1">
    <property type="nucleotide sequence ID" value="NZ_CP016438.1"/>
</dbReference>
<reference evidence="1 2" key="1">
    <citation type="submission" date="2016-07" db="EMBL/GenBank/DDBJ databases">
        <title>Enhancement of antibiotic productionsby engineered nitrateutilization in actinobacteria.</title>
        <authorList>
            <person name="Meng S.C."/>
        </authorList>
    </citation>
    <scope>NUCLEOTIDE SEQUENCE [LARGE SCALE GENOMIC DNA]</scope>
    <source>
        <strain evidence="1 2">NRRL 2936</strain>
    </source>
</reference>
<gene>
    <name evidence="1" type="ORF">SLINC_4119</name>
</gene>
<accession>A0A1B1MCW9</accession>
<proteinExistence type="predicted"/>
<organism evidence="1 2">
    <name type="scientific">Streptomyces lincolnensis</name>
    <dbReference type="NCBI Taxonomy" id="1915"/>
    <lineage>
        <taxon>Bacteria</taxon>
        <taxon>Bacillati</taxon>
        <taxon>Actinomycetota</taxon>
        <taxon>Actinomycetes</taxon>
        <taxon>Kitasatosporales</taxon>
        <taxon>Streptomycetaceae</taxon>
        <taxon>Streptomyces</taxon>
    </lineage>
</organism>
<dbReference type="STRING" id="1915.SLINC_4119"/>
<evidence type="ECO:0000313" key="2">
    <source>
        <dbReference type="Proteomes" id="UP000092598"/>
    </source>
</evidence>
<sequence length="93" mass="9320">MSAVTTPRQDDSPATALGPVALFLGLVAATGAWPALMFATLPWSLIAGGLAVTFGASGIHYARQGIGRMWTAVAGTTLGAVGLVGVYTLIGFA</sequence>